<keyword evidence="1" id="KW-0812">Transmembrane</keyword>
<sequence>MHMQRYRPGFPIVSPQFYGLAEYRDAASCDQQAEALCSDRQAVISVWLAPSVLLISSSVLLLSKSRVLRMIRGRNIAYVH</sequence>
<gene>
    <name evidence="2" type="ORF">CCHOA_04780</name>
</gene>
<keyword evidence="3" id="KW-1185">Reference proteome</keyword>
<dbReference type="Proteomes" id="UP000269019">
    <property type="component" value="Chromosome"/>
</dbReference>
<dbReference type="KEGG" id="ccho:CCHOA_04780"/>
<evidence type="ECO:0000313" key="2">
    <source>
        <dbReference type="EMBL" id="AZA13364.1"/>
    </source>
</evidence>
<proteinExistence type="predicted"/>
<evidence type="ECO:0000256" key="1">
    <source>
        <dbReference type="SAM" id="Phobius"/>
    </source>
</evidence>
<feature type="transmembrane region" description="Helical" evidence="1">
    <location>
        <begin position="42"/>
        <end position="62"/>
    </location>
</feature>
<evidence type="ECO:0000313" key="3">
    <source>
        <dbReference type="Proteomes" id="UP000269019"/>
    </source>
</evidence>
<name>A0A3G6JB97_9CORY</name>
<accession>A0A3G6JB97</accession>
<dbReference type="AlphaFoldDB" id="A0A3G6JB97"/>
<organism evidence="2 3">
    <name type="scientific">Corynebacterium choanae</name>
    <dbReference type="NCBI Taxonomy" id="1862358"/>
    <lineage>
        <taxon>Bacteria</taxon>
        <taxon>Bacillati</taxon>
        <taxon>Actinomycetota</taxon>
        <taxon>Actinomycetes</taxon>
        <taxon>Mycobacteriales</taxon>
        <taxon>Corynebacteriaceae</taxon>
        <taxon>Corynebacterium</taxon>
    </lineage>
</organism>
<reference evidence="2 3" key="1">
    <citation type="submission" date="2018-11" db="EMBL/GenBank/DDBJ databases">
        <authorList>
            <person name="Kleinhagauer T."/>
            <person name="Glaeser S.P."/>
            <person name="Spergser J."/>
            <person name="Ruckert C."/>
            <person name="Kaempfer P."/>
            <person name="Busse H.-J."/>
        </authorList>
    </citation>
    <scope>NUCLEOTIDE SEQUENCE [LARGE SCALE GENOMIC DNA]</scope>
    <source>
        <strain evidence="2 3">200CH</strain>
    </source>
</reference>
<dbReference type="EMBL" id="CP033896">
    <property type="protein sequence ID" value="AZA13364.1"/>
    <property type="molecule type" value="Genomic_DNA"/>
</dbReference>
<keyword evidence="1" id="KW-1133">Transmembrane helix</keyword>
<keyword evidence="1" id="KW-0472">Membrane</keyword>
<protein>
    <submittedName>
        <fullName evidence="2">Uncharacterized protein</fullName>
    </submittedName>
</protein>